<dbReference type="InterPro" id="IPR013740">
    <property type="entry name" value="Redoxin"/>
</dbReference>
<keyword evidence="1" id="KW-0812">Transmembrane</keyword>
<dbReference type="PANTHER" id="PTHR42852:SF13">
    <property type="entry name" value="PROTEIN DIPZ"/>
    <property type="match status" value="1"/>
</dbReference>
<dbReference type="Pfam" id="PF17991">
    <property type="entry name" value="Thioredoxin_10"/>
    <property type="match status" value="1"/>
</dbReference>
<dbReference type="SUPFAM" id="SSF52833">
    <property type="entry name" value="Thioredoxin-like"/>
    <property type="match status" value="1"/>
</dbReference>
<evidence type="ECO:0000256" key="1">
    <source>
        <dbReference type="SAM" id="Phobius"/>
    </source>
</evidence>
<dbReference type="Gene3D" id="3.40.30.10">
    <property type="entry name" value="Glutaredoxin"/>
    <property type="match status" value="1"/>
</dbReference>
<feature type="transmembrane region" description="Helical" evidence="1">
    <location>
        <begin position="6"/>
        <end position="28"/>
    </location>
</feature>
<protein>
    <submittedName>
        <fullName evidence="3">Cytochrome c biogenesis protein DipZ</fullName>
    </submittedName>
</protein>
<name>A0ABS5F175_9PROT</name>
<dbReference type="EMBL" id="JAAGBB010000021">
    <property type="protein sequence ID" value="MBR0666280.1"/>
    <property type="molecule type" value="Genomic_DNA"/>
</dbReference>
<dbReference type="Gene3D" id="2.60.120.260">
    <property type="entry name" value="Galactose-binding domain-like"/>
    <property type="match status" value="1"/>
</dbReference>
<feature type="transmembrane region" description="Helical" evidence="1">
    <location>
        <begin position="163"/>
        <end position="185"/>
    </location>
</feature>
<dbReference type="InterPro" id="IPR050553">
    <property type="entry name" value="Thioredoxin_ResA/DsbE_sf"/>
</dbReference>
<evidence type="ECO:0000259" key="2">
    <source>
        <dbReference type="PROSITE" id="PS51352"/>
    </source>
</evidence>
<feature type="transmembrane region" description="Helical" evidence="1">
    <location>
        <begin position="121"/>
        <end position="151"/>
    </location>
</feature>
<dbReference type="Proteomes" id="UP001196870">
    <property type="component" value="Unassembled WGS sequence"/>
</dbReference>
<accession>A0ABS5F175</accession>
<keyword evidence="4" id="KW-1185">Reference proteome</keyword>
<dbReference type="PANTHER" id="PTHR42852">
    <property type="entry name" value="THIOL:DISULFIDE INTERCHANGE PROTEIN DSBE"/>
    <property type="match status" value="1"/>
</dbReference>
<evidence type="ECO:0000313" key="3">
    <source>
        <dbReference type="EMBL" id="MBR0666280.1"/>
    </source>
</evidence>
<dbReference type="Pfam" id="PF08534">
    <property type="entry name" value="Redoxin"/>
    <property type="match status" value="1"/>
</dbReference>
<dbReference type="PROSITE" id="PS51352">
    <property type="entry name" value="THIOREDOXIN_2"/>
    <property type="match status" value="1"/>
</dbReference>
<reference evidence="4" key="1">
    <citation type="journal article" date="2021" name="Syst. Appl. Microbiol.">
        <title>Roseomonas hellenica sp. nov., isolated from roots of wild-growing Alkanna tinctoria.</title>
        <authorList>
            <person name="Rat A."/>
            <person name="Naranjo H.D."/>
            <person name="Lebbe L."/>
            <person name="Cnockaert M."/>
            <person name="Krigas N."/>
            <person name="Grigoriadou K."/>
            <person name="Maloupa E."/>
            <person name="Willems A."/>
        </authorList>
    </citation>
    <scope>NUCLEOTIDE SEQUENCE [LARGE SCALE GENOMIC DNA]</scope>
    <source>
        <strain evidence="4">LMG 31523</strain>
    </source>
</reference>
<feature type="transmembrane region" description="Helical" evidence="1">
    <location>
        <begin position="197"/>
        <end position="217"/>
    </location>
</feature>
<proteinExistence type="predicted"/>
<organism evidence="3 4">
    <name type="scientific">Plastoroseomonas hellenica</name>
    <dbReference type="NCBI Taxonomy" id="2687306"/>
    <lineage>
        <taxon>Bacteria</taxon>
        <taxon>Pseudomonadati</taxon>
        <taxon>Pseudomonadota</taxon>
        <taxon>Alphaproteobacteria</taxon>
        <taxon>Acetobacterales</taxon>
        <taxon>Acetobacteraceae</taxon>
        <taxon>Plastoroseomonas</taxon>
    </lineage>
</organism>
<gene>
    <name evidence="3" type="ORF">GXW71_18100</name>
</gene>
<keyword evidence="1" id="KW-1133">Transmembrane helix</keyword>
<dbReference type="CDD" id="cd03012">
    <property type="entry name" value="TlpA_like_DipZ_like"/>
    <property type="match status" value="1"/>
</dbReference>
<feature type="transmembrane region" description="Helical" evidence="1">
    <location>
        <begin position="40"/>
        <end position="64"/>
    </location>
</feature>
<evidence type="ECO:0000313" key="4">
    <source>
        <dbReference type="Proteomes" id="UP001196870"/>
    </source>
</evidence>
<feature type="domain" description="Thioredoxin" evidence="2">
    <location>
        <begin position="251"/>
        <end position="409"/>
    </location>
</feature>
<comment type="caution">
    <text evidence="3">The sequence shown here is derived from an EMBL/GenBank/DDBJ whole genome shotgun (WGS) entry which is preliminary data.</text>
</comment>
<dbReference type="InterPro" id="IPR013766">
    <property type="entry name" value="Thioredoxin_domain"/>
</dbReference>
<keyword evidence="1" id="KW-0472">Membrane</keyword>
<dbReference type="InterPro" id="IPR041017">
    <property type="entry name" value="Thioredoxin_10"/>
</dbReference>
<sequence>MTLFLLAYAAGVLTIASPCILPVLPFVFARADRAFIRNGLPLLAGMALTFALVASLGAVAGGWAVEANHWGRQAALVLLALFGLALLFPRLGERAWQPLVAAGGRLAETAERRVAAGGSPFAASLLLGVATGLLWAPCAGPILGVILTGAALNGASLGTSVLLAAYAAGAATSLALALLLGGRVFRAMKRALPAGGLLRRAGGAAVLAAVGAIAFGLDTGLLARASYAGTVSLEQRLIDATRRGEAMDRIIPAQAPAAPPRLNLPVEGRIPSLAGALEWLNSPPLSAESLRGKVVLVNFWTYSCINCLRSLPYVRAWAERYRDQGLVVIGVHTPEFAFERRTANVRRAAADLGVSYPIAIDNSFGIWRAFGNQYWPALYFVDAEGRIRHHRFGEGGYEMSEQVIQTLLAEAGRGAPRMGPVAIDRAGAQAPADPANLRSQETYLGYRNATNFASPGGAVRDAAEAYRPGRLRLNEWSLSGRWTIGEEFAALNDAGGSIAFRFHARDLHLVLGAPDGRPRHFQVTIDGEPPGASRGADVAADGTGVVTGQRLYQLIRQDGAVAPRTFEIRFLDPGVQAYAFTFG</sequence>
<dbReference type="InterPro" id="IPR036249">
    <property type="entry name" value="Thioredoxin-like_sf"/>
</dbReference>
<feature type="transmembrane region" description="Helical" evidence="1">
    <location>
        <begin position="70"/>
        <end position="88"/>
    </location>
</feature>
<dbReference type="RefSeq" id="WP_211853953.1">
    <property type="nucleotide sequence ID" value="NZ_JAAGBB010000021.1"/>
</dbReference>